<protein>
    <submittedName>
        <fullName evidence="5">Phage tail tape measure protein, TP901 family, core region</fullName>
    </submittedName>
</protein>
<feature type="coiled-coil region" evidence="2">
    <location>
        <begin position="30"/>
        <end position="88"/>
    </location>
</feature>
<dbReference type="RefSeq" id="WP_059031322.1">
    <property type="nucleotide sequence ID" value="NZ_DF976999.1"/>
</dbReference>
<keyword evidence="6" id="KW-1185">Reference proteome</keyword>
<dbReference type="Pfam" id="PF10145">
    <property type="entry name" value="PhageMin_Tail"/>
    <property type="match status" value="1"/>
</dbReference>
<dbReference type="AlphaFoldDB" id="A0A0U9I2W0"/>
<evidence type="ECO:0000313" key="6">
    <source>
        <dbReference type="Proteomes" id="UP000062160"/>
    </source>
</evidence>
<keyword evidence="2" id="KW-0175">Coiled coil</keyword>
<dbReference type="PANTHER" id="PTHR37813">
    <property type="entry name" value="FELS-2 PROPHAGE PROTEIN"/>
    <property type="match status" value="1"/>
</dbReference>
<evidence type="ECO:0000256" key="2">
    <source>
        <dbReference type="SAM" id="Coils"/>
    </source>
</evidence>
<sequence>MAKVFEIAFELAGRVNSSLNSAFMTASDRLQKMNQNISNIRSQIRELERAQKNGKISTEEYAAAHKKLSAELERAERAQKNLARAIELDKRVDTFRKEMRSRMLGAIETALTVGIPVKFAMDFESSMADVRKVVDFDTPQQFKEMEQDILELSRRIPMTVEGLAEIVASGGQAGIARDELVKFAESAAIMGVAFDITAEEAGQTMAEWRSAFKMTQDEVNVLADQINYLGNTTAASAPQISEVVQRIGPLGDVGGAAAAQIAALGATMVATGISEEVAATGIKNLILSLTAGESATKKQAEAFKTLGLDAKKMAIAMQEDAEGAIMQVLRALQKLPKERQAAVMRELFGKESIGALAPLLTNLEALEENFNKVGDATLYTGSMLAEFEARSETTANQLQLLKNYARAFGINIGSILLPHVSALAEKGMVVIDRITKWSEKHPELTRLIVTGTAAVLGMSVAITGLGYVAGIVITPFVKFYSWTKKAEVAQKAATIATKAWTGAQWLWNTAMSLGRGLLNVGGLILYHAKIMAISIATKAWTAAQWLLNTAMSANPIGLVILAIAGLIAAGYALIKNWDTVREWFSTIWNSPLEALQRFIDSIREKFSGIFKWLGDKANWFKNLFNFGKGKGKSGNVSIEIPGHAEGGIFSKPHLAWFAEKGPEAVIPIDGSSKAMSLWAKTGELLGIKTAKTGRGDVIFQIQNSPKIYVTGGENVRPQVEMALETSNRSLIEQLKMLKRQEERLAFR</sequence>
<keyword evidence="1" id="KW-1188">Viral release from host cell</keyword>
<accession>A0A0U9I2W0</accession>
<keyword evidence="3" id="KW-1133">Transmembrane helix</keyword>
<organism evidence="5">
    <name type="scientific">Tepidanaerobacter syntrophicus</name>
    <dbReference type="NCBI Taxonomy" id="224999"/>
    <lineage>
        <taxon>Bacteria</taxon>
        <taxon>Bacillati</taxon>
        <taxon>Bacillota</taxon>
        <taxon>Clostridia</taxon>
        <taxon>Thermosediminibacterales</taxon>
        <taxon>Tepidanaerobacteraceae</taxon>
        <taxon>Tepidanaerobacter</taxon>
    </lineage>
</organism>
<feature type="transmembrane region" description="Helical" evidence="3">
    <location>
        <begin position="556"/>
        <end position="574"/>
    </location>
</feature>
<evidence type="ECO:0000259" key="4">
    <source>
        <dbReference type="Pfam" id="PF10145"/>
    </source>
</evidence>
<keyword evidence="3" id="KW-0472">Membrane</keyword>
<dbReference type="EMBL" id="DF976999">
    <property type="protein sequence ID" value="GAQ24216.1"/>
    <property type="molecule type" value="Genomic_DNA"/>
</dbReference>
<dbReference type="STRING" id="224999.GCA_001485475_00198"/>
<dbReference type="PANTHER" id="PTHR37813:SF1">
    <property type="entry name" value="FELS-2 PROPHAGE PROTEIN"/>
    <property type="match status" value="1"/>
</dbReference>
<dbReference type="Proteomes" id="UP000062160">
    <property type="component" value="Unassembled WGS sequence"/>
</dbReference>
<feature type="domain" description="Phage tail tape measure protein" evidence="4">
    <location>
        <begin position="147"/>
        <end position="349"/>
    </location>
</feature>
<feature type="transmembrane region" description="Helical" evidence="3">
    <location>
        <begin position="453"/>
        <end position="477"/>
    </location>
</feature>
<keyword evidence="3" id="KW-0812">Transmembrane</keyword>
<name>A0A0U9I2W0_9FIRM</name>
<gene>
    <name evidence="5" type="ORF">TSYNT_542</name>
</gene>
<dbReference type="NCBIfam" id="TIGR01760">
    <property type="entry name" value="tape_meas_TP901"/>
    <property type="match status" value="1"/>
</dbReference>
<evidence type="ECO:0000313" key="5">
    <source>
        <dbReference type="EMBL" id="GAQ24216.1"/>
    </source>
</evidence>
<evidence type="ECO:0000256" key="3">
    <source>
        <dbReference type="SAM" id="Phobius"/>
    </source>
</evidence>
<proteinExistence type="predicted"/>
<feature type="transmembrane region" description="Helical" evidence="3">
    <location>
        <begin position="516"/>
        <end position="536"/>
    </location>
</feature>
<reference evidence="5" key="1">
    <citation type="journal article" date="2016" name="Genome Announc.">
        <title>Draft Genome Sequence of the Syntrophic Lactate-Degrading Bacterium Tepidanaerobacter syntrophicus JLT.</title>
        <authorList>
            <person name="Matsuura N."/>
            <person name="Ohashi A."/>
            <person name="Tourlousse D.M."/>
            <person name="Sekiguchi Y."/>
        </authorList>
    </citation>
    <scope>NUCLEOTIDE SEQUENCE [LARGE SCALE GENOMIC DNA]</scope>
    <source>
        <strain evidence="5">JL</strain>
    </source>
</reference>
<dbReference type="OrthoDB" id="1717936at2"/>
<dbReference type="InterPro" id="IPR010090">
    <property type="entry name" value="Phage_tape_meas"/>
</dbReference>
<evidence type="ECO:0000256" key="1">
    <source>
        <dbReference type="ARBA" id="ARBA00022612"/>
    </source>
</evidence>